<dbReference type="OMA" id="QSLYKHE"/>
<dbReference type="GO" id="GO:0000407">
    <property type="term" value="C:phagophore assembly site"/>
    <property type="evidence" value="ECO:0007669"/>
    <property type="project" value="TreeGrafter"/>
</dbReference>
<dbReference type="EnsemblMetazoa" id="MESCA012121-RA">
    <property type="protein sequence ID" value="MESCA012121-PA"/>
    <property type="gene ID" value="MESCA012121"/>
</dbReference>
<dbReference type="STRING" id="36166.T1H5Y8"/>
<dbReference type="GO" id="GO:0034727">
    <property type="term" value="P:piecemeal microautophagy of the nucleus"/>
    <property type="evidence" value="ECO:0007669"/>
    <property type="project" value="TreeGrafter"/>
</dbReference>
<dbReference type="Pfam" id="PF00899">
    <property type="entry name" value="ThiF"/>
    <property type="match status" value="1"/>
</dbReference>
<dbReference type="GO" id="GO:0006995">
    <property type="term" value="P:cellular response to nitrogen starvation"/>
    <property type="evidence" value="ECO:0007669"/>
    <property type="project" value="TreeGrafter"/>
</dbReference>
<dbReference type="GO" id="GO:0000045">
    <property type="term" value="P:autophagosome assembly"/>
    <property type="evidence" value="ECO:0007669"/>
    <property type="project" value="TreeGrafter"/>
</dbReference>
<dbReference type="GO" id="GO:0019779">
    <property type="term" value="F:Atg8 activating enzyme activity"/>
    <property type="evidence" value="ECO:0007669"/>
    <property type="project" value="TreeGrafter"/>
</dbReference>
<dbReference type="PANTHER" id="PTHR10953">
    <property type="entry name" value="UBIQUITIN-ACTIVATING ENZYME E1"/>
    <property type="match status" value="1"/>
</dbReference>
<sequence length="149" mass="16633">MKWRLLPELNLDLSLNKCLLFGAGTLGCGVARNLLSWGFKHITLIDSGKVSYSNPVRQSLYKHEDALSGKKMKATTAAERLQEINPSSITKGIVMQIPMPGHTVGDSMKESITKDLKLDSLVKEHDVIFLLTDSRESRWLPTMLGAFYK</sequence>
<dbReference type="PROSITE" id="PS51257">
    <property type="entry name" value="PROKAR_LIPOPROTEIN"/>
    <property type="match status" value="1"/>
</dbReference>
<accession>T1H5Y8</accession>
<reference evidence="2" key="2">
    <citation type="submission" date="2015-06" db="UniProtKB">
        <authorList>
            <consortium name="EnsemblMetazoa"/>
        </authorList>
    </citation>
    <scope>IDENTIFICATION</scope>
</reference>
<dbReference type="Proteomes" id="UP000015102">
    <property type="component" value="Unassembled WGS sequence"/>
</dbReference>
<dbReference type="InterPro" id="IPR035985">
    <property type="entry name" value="Ubiquitin-activating_enz"/>
</dbReference>
<dbReference type="Gene3D" id="3.40.50.720">
    <property type="entry name" value="NAD(P)-binding Rossmann-like Domain"/>
    <property type="match status" value="1"/>
</dbReference>
<reference evidence="3" key="1">
    <citation type="submission" date="2013-02" db="EMBL/GenBank/DDBJ databases">
        <authorList>
            <person name="Hughes D."/>
        </authorList>
    </citation>
    <scope>NUCLEOTIDE SEQUENCE</scope>
    <source>
        <strain>Durham</strain>
        <strain evidence="3">NC isolate 2 -- Noor lab</strain>
    </source>
</reference>
<dbReference type="GO" id="GO:0000422">
    <property type="term" value="P:autophagy of mitochondrion"/>
    <property type="evidence" value="ECO:0007669"/>
    <property type="project" value="TreeGrafter"/>
</dbReference>
<dbReference type="InterPro" id="IPR000594">
    <property type="entry name" value="ThiF_NAD_FAD-bd"/>
</dbReference>
<dbReference type="AlphaFoldDB" id="T1H5Y8"/>
<dbReference type="GO" id="GO:0019778">
    <property type="term" value="F:Atg12 activating enzyme activity"/>
    <property type="evidence" value="ECO:0007669"/>
    <property type="project" value="TreeGrafter"/>
</dbReference>
<protein>
    <recommendedName>
        <fullName evidence="1">THIF-type NAD/FAD binding fold domain-containing protein</fullName>
    </recommendedName>
</protein>
<name>T1H5Y8_MEGSC</name>
<evidence type="ECO:0000313" key="3">
    <source>
        <dbReference type="Proteomes" id="UP000015102"/>
    </source>
</evidence>
<dbReference type="SUPFAM" id="SSF69572">
    <property type="entry name" value="Activating enzymes of the ubiquitin-like proteins"/>
    <property type="match status" value="1"/>
</dbReference>
<evidence type="ECO:0000259" key="1">
    <source>
        <dbReference type="Pfam" id="PF00899"/>
    </source>
</evidence>
<feature type="domain" description="THIF-type NAD/FAD binding fold" evidence="1">
    <location>
        <begin position="12"/>
        <end position="142"/>
    </location>
</feature>
<evidence type="ECO:0000313" key="2">
    <source>
        <dbReference type="EnsemblMetazoa" id="MESCA012121-PA"/>
    </source>
</evidence>
<dbReference type="InterPro" id="IPR045886">
    <property type="entry name" value="ThiF/MoeB/HesA"/>
</dbReference>
<organism evidence="2 3">
    <name type="scientific">Megaselia scalaris</name>
    <name type="common">Humpbacked fly</name>
    <name type="synonym">Phora scalaris</name>
    <dbReference type="NCBI Taxonomy" id="36166"/>
    <lineage>
        <taxon>Eukaryota</taxon>
        <taxon>Metazoa</taxon>
        <taxon>Ecdysozoa</taxon>
        <taxon>Arthropoda</taxon>
        <taxon>Hexapoda</taxon>
        <taxon>Insecta</taxon>
        <taxon>Pterygota</taxon>
        <taxon>Neoptera</taxon>
        <taxon>Endopterygota</taxon>
        <taxon>Diptera</taxon>
        <taxon>Brachycera</taxon>
        <taxon>Muscomorpha</taxon>
        <taxon>Platypezoidea</taxon>
        <taxon>Phoridae</taxon>
        <taxon>Megaseliini</taxon>
        <taxon>Megaselia</taxon>
    </lineage>
</organism>
<dbReference type="PANTHER" id="PTHR10953:SF3">
    <property type="entry name" value="UBIQUITIN-LIKE MODIFIER-ACTIVATING ENZYME ATG7"/>
    <property type="match status" value="1"/>
</dbReference>
<dbReference type="HOGENOM" id="CLU_113871_0_0_1"/>
<dbReference type="GO" id="GO:0032446">
    <property type="term" value="P:protein modification by small protein conjugation"/>
    <property type="evidence" value="ECO:0007669"/>
    <property type="project" value="TreeGrafter"/>
</dbReference>
<proteinExistence type="predicted"/>
<keyword evidence="3" id="KW-1185">Reference proteome</keyword>